<feature type="transmembrane region" description="Helical" evidence="6">
    <location>
        <begin position="371"/>
        <end position="394"/>
    </location>
</feature>
<evidence type="ECO:0000256" key="2">
    <source>
        <dbReference type="ARBA" id="ARBA00022448"/>
    </source>
</evidence>
<dbReference type="SUPFAM" id="SSF103473">
    <property type="entry name" value="MFS general substrate transporter"/>
    <property type="match status" value="1"/>
</dbReference>
<sequence>GAIEEPALRHGCSAIHSYHTWPDMRICVRGAALGNLVRPTRRIMKSPEVDPNIKPKLSEYRISVMANGQVTMVRPYPKKLNKSLVGHGLVAVIDFLPRLLLVRCYLSLGGKGSPDEKMDKHSKRFGYRGEDVMRWRNVEYKWEYKSSYKPNRHSLWAGSMERIVRDPVTKKDHGRNGNLRLPEWNQCDYSESLIASLAFAGPAFSVMTEEPTEESSGLPEDLSVTEWMKLCLTGITFFATSCSMTLQGIFSIPFAIKMGLSESLSSLVWLCGPITGMIVQPLIGRWSDRYVSYSSGRSRAPFLIVGAMALSVCTVIIGYSVEVGALLGDQGPSHIGGLAVLIIIFWIYDAAANVVMVVSRSALVDVAPSEHLSAGFFTQTFISDLGILCAGWIASRDWSEEAWIDLGSEICPRECAGEACPVGFVPGCYGLRVSVVVDALIVIVTASISVSAMLWKSRDAARYEALGTTQDADQVEQPSPVFSGWTHYYQDIRRDSGAFRTIIGAMALSWFGWFSLLIYRSHFIAAQILPNPSDDSQVYERNLNIAARGIFYGSILSAMASALFSVIGVRFPHFLNPRLWMIWGCSLLGLALILLLSILFAVGVFASTITAVQTWLAFAGPLGALAMTVPFALTGRIAQRVAEDSSKPGTYMGALNLAICLPQIFIALLGGPLNALFGSDAASFVIGGVGALGAAAVLLREGRW</sequence>
<evidence type="ECO:0000256" key="3">
    <source>
        <dbReference type="ARBA" id="ARBA00022692"/>
    </source>
</evidence>
<dbReference type="AlphaFoldDB" id="A0A7J6T9L0"/>
<dbReference type="GO" id="GO:0008506">
    <property type="term" value="F:sucrose:proton symporter activity"/>
    <property type="evidence" value="ECO:0007669"/>
    <property type="project" value="TreeGrafter"/>
</dbReference>
<feature type="transmembrane region" description="Helical" evidence="6">
    <location>
        <begin position="681"/>
        <end position="699"/>
    </location>
</feature>
<evidence type="ECO:0000256" key="4">
    <source>
        <dbReference type="ARBA" id="ARBA00022989"/>
    </source>
</evidence>
<feature type="transmembrane region" description="Helical" evidence="6">
    <location>
        <begin position="333"/>
        <end position="359"/>
    </location>
</feature>
<name>A0A7J6T9L0_PEROL</name>
<feature type="transmembrane region" description="Helical" evidence="6">
    <location>
        <begin position="581"/>
        <end position="606"/>
    </location>
</feature>
<proteinExistence type="predicted"/>
<evidence type="ECO:0000256" key="6">
    <source>
        <dbReference type="SAM" id="Phobius"/>
    </source>
</evidence>
<organism evidence="7 8">
    <name type="scientific">Perkinsus olseni</name>
    <name type="common">Perkinsus atlanticus</name>
    <dbReference type="NCBI Taxonomy" id="32597"/>
    <lineage>
        <taxon>Eukaryota</taxon>
        <taxon>Sar</taxon>
        <taxon>Alveolata</taxon>
        <taxon>Perkinsozoa</taxon>
        <taxon>Perkinsea</taxon>
        <taxon>Perkinsida</taxon>
        <taxon>Perkinsidae</taxon>
        <taxon>Perkinsus</taxon>
    </lineage>
</organism>
<feature type="non-terminal residue" evidence="7">
    <location>
        <position position="704"/>
    </location>
</feature>
<dbReference type="InterPro" id="IPR036259">
    <property type="entry name" value="MFS_trans_sf"/>
</dbReference>
<dbReference type="Gene3D" id="1.20.1250.20">
    <property type="entry name" value="MFS general substrate transporter like domains"/>
    <property type="match status" value="1"/>
</dbReference>
<comment type="subcellular location">
    <subcellularLocation>
        <location evidence="1">Membrane</location>
        <topology evidence="1">Multi-pass membrane protein</topology>
    </subcellularLocation>
</comment>
<dbReference type="EMBL" id="JABANM010009357">
    <property type="protein sequence ID" value="KAF4741060.1"/>
    <property type="molecule type" value="Genomic_DNA"/>
</dbReference>
<feature type="transmembrane region" description="Helical" evidence="6">
    <location>
        <begin position="230"/>
        <end position="255"/>
    </location>
</feature>
<keyword evidence="5 6" id="KW-0472">Membrane</keyword>
<feature type="transmembrane region" description="Helical" evidence="6">
    <location>
        <begin position="654"/>
        <end position="675"/>
    </location>
</feature>
<feature type="transmembrane region" description="Helical" evidence="6">
    <location>
        <begin position="502"/>
        <end position="529"/>
    </location>
</feature>
<dbReference type="PANTHER" id="PTHR19432">
    <property type="entry name" value="SUGAR TRANSPORTER"/>
    <property type="match status" value="1"/>
</dbReference>
<feature type="transmembrane region" description="Helical" evidence="6">
    <location>
        <begin position="267"/>
        <end position="288"/>
    </location>
</feature>
<evidence type="ECO:0000313" key="7">
    <source>
        <dbReference type="EMBL" id="KAF4741060.1"/>
    </source>
</evidence>
<reference evidence="7 8" key="1">
    <citation type="submission" date="2020-04" db="EMBL/GenBank/DDBJ databases">
        <title>Perkinsus olseni comparative genomics.</title>
        <authorList>
            <person name="Bogema D.R."/>
        </authorList>
    </citation>
    <scope>NUCLEOTIDE SEQUENCE [LARGE SCALE GENOMIC DNA]</scope>
    <source>
        <strain evidence="7">ATCC PRA-205</strain>
    </source>
</reference>
<feature type="transmembrane region" description="Helical" evidence="6">
    <location>
        <begin position="300"/>
        <end position="321"/>
    </location>
</feature>
<feature type="transmembrane region" description="Helical" evidence="6">
    <location>
        <begin position="549"/>
        <end position="569"/>
    </location>
</feature>
<accession>A0A7J6T9L0</accession>
<evidence type="ECO:0000256" key="1">
    <source>
        <dbReference type="ARBA" id="ARBA00004141"/>
    </source>
</evidence>
<dbReference type="PANTHER" id="PTHR19432:SF35">
    <property type="entry name" value="SOLUTE CARRIER FAMILY 45 MEMBER 3 ISOFORM X1"/>
    <property type="match status" value="1"/>
</dbReference>
<keyword evidence="3 6" id="KW-0812">Transmembrane</keyword>
<dbReference type="Proteomes" id="UP000574390">
    <property type="component" value="Unassembled WGS sequence"/>
</dbReference>
<feature type="transmembrane region" description="Helical" evidence="6">
    <location>
        <begin position="612"/>
        <end position="633"/>
    </location>
</feature>
<evidence type="ECO:0000313" key="8">
    <source>
        <dbReference type="Proteomes" id="UP000574390"/>
    </source>
</evidence>
<feature type="transmembrane region" description="Helical" evidence="6">
    <location>
        <begin position="433"/>
        <end position="455"/>
    </location>
</feature>
<comment type="caution">
    <text evidence="7">The sequence shown here is derived from an EMBL/GenBank/DDBJ whole genome shotgun (WGS) entry which is preliminary data.</text>
</comment>
<evidence type="ECO:0000256" key="5">
    <source>
        <dbReference type="ARBA" id="ARBA00023136"/>
    </source>
</evidence>
<keyword evidence="4 6" id="KW-1133">Transmembrane helix</keyword>
<dbReference type="GO" id="GO:0016020">
    <property type="term" value="C:membrane"/>
    <property type="evidence" value="ECO:0007669"/>
    <property type="project" value="UniProtKB-SubCell"/>
</dbReference>
<protein>
    <submittedName>
        <fullName evidence="7">Uncharacterized protein</fullName>
    </submittedName>
</protein>
<gene>
    <name evidence="7" type="ORF">FOZ62_014054</name>
</gene>
<keyword evidence="2" id="KW-0813">Transport</keyword>